<feature type="region of interest" description="Disordered" evidence="1">
    <location>
        <begin position="337"/>
        <end position="491"/>
    </location>
</feature>
<sequence length="1065" mass="118439">MDTGGGTLPHVTLGVILLASRYEVDIYVLASYTTKALRPLDQTPHALMASRWAAFKFHWIQGGKDLTIFQGLAAIKRIHAEAVSAQNAAAGWARCGFRAGELVQRAVVLEERYTEIFSSQKAGPGNIGQQQTATFNVLGVLQSVSPSKVCCSNEDCKQKVTVADRFCSLCGTPNSKFDQKTYDLFHARRRSGWHKPADYVELQPETPAEQDLAKGIGDLLARIRRSSTASDEKKKELPPKQSGEPVAEVEEPKGKKQKTSVVAEPAGATPQPQEWDLDREEDCADWICQIWKEDKRPQIRPLADFFIQELKKKSAKGEKLSETFYKTVIGPKLLCTSKRREDWVATQKHNRSLRYVSDNKEEDQPAKRRKRRKRKEKAEDPDNTEDKDLPEIAEKESPVKKESPKKAETPETPTEEAKKIPETDPRLPLPRRPAKPTEPKEKKSREGATSSSSKLDLRPKVKAERKRSSSRSREVKKKEKVTKEEEEEIEDVVEAPPGQLWIGPIRAFKNKKKPKRNKGIKKTLKNERRRQQLWEERAQSYSYSRFVEEACPAAAWQKAGEVAVESLLEWPWVHIRGQYWEEEVELVGKVEEIFRQEDGRSPQKGEETSSEGDKEEPQQEKGQPLNSQFIVFEHERRKRGALTMSMIAEAKEALLTQLGVAGDPVDGAVPAIATQYVRQVLMPTMSGPVARESHHWGLLLDLLLTAAAADLGHPMPQALGGALQGNETGERPSLSSTSELRTAGKQANEEQKVLQKSTFKEVPDKSKGYGKDWKQDKGEKGGKAKVQWQERWSYGSGTEAPCGEVPPGEETMMDTAMGAPMMAWTPGGRESTDEMGSRVFEGACTGEANGAGEFHEYNGAWILRDPQLTPPAGVTPAADLDEKDPKHGQRTVHEVYKAALGILQKDDVMRSTMGMRKDVADELMPLPVPLADTMLAALVTGINHLGGWKNPPPGPAKGSDLRDRAVKNLSALLHRHGMWRVAERNTNRIDGVLEQELVTDFGGQVGSRGCQSDEAIATKAGLIECSRFMGLALNRNPSKLQGLRYAPLLVSCGHKSPGKKSLRPH</sequence>
<evidence type="ECO:0000256" key="1">
    <source>
        <dbReference type="SAM" id="MobiDB-lite"/>
    </source>
</evidence>
<evidence type="ECO:0000313" key="3">
    <source>
        <dbReference type="Proteomes" id="UP001642484"/>
    </source>
</evidence>
<feature type="compositionally biased region" description="Basic and acidic residues" evidence="1">
    <location>
        <begin position="595"/>
        <end position="619"/>
    </location>
</feature>
<proteinExistence type="predicted"/>
<feature type="compositionally biased region" description="Basic and acidic residues" evidence="1">
    <location>
        <begin position="747"/>
        <end position="782"/>
    </location>
</feature>
<comment type="caution">
    <text evidence="2">The sequence shown here is derived from an EMBL/GenBank/DDBJ whole genome shotgun (WGS) entry which is preliminary data.</text>
</comment>
<feature type="region of interest" description="Disordered" evidence="1">
    <location>
        <begin position="718"/>
        <end position="786"/>
    </location>
</feature>
<organism evidence="2 3">
    <name type="scientific">Durusdinium trenchii</name>
    <dbReference type="NCBI Taxonomy" id="1381693"/>
    <lineage>
        <taxon>Eukaryota</taxon>
        <taxon>Sar</taxon>
        <taxon>Alveolata</taxon>
        <taxon>Dinophyceae</taxon>
        <taxon>Suessiales</taxon>
        <taxon>Symbiodiniaceae</taxon>
        <taxon>Durusdinium</taxon>
    </lineage>
</organism>
<reference evidence="2 3" key="1">
    <citation type="submission" date="2024-02" db="EMBL/GenBank/DDBJ databases">
        <authorList>
            <person name="Chen Y."/>
            <person name="Shah S."/>
            <person name="Dougan E. K."/>
            <person name="Thang M."/>
            <person name="Chan C."/>
        </authorList>
    </citation>
    <scope>NUCLEOTIDE SEQUENCE [LARGE SCALE GENOMIC DNA]</scope>
</reference>
<feature type="compositionally biased region" description="Basic and acidic residues" evidence="1">
    <location>
        <begin position="357"/>
        <end position="366"/>
    </location>
</feature>
<feature type="compositionally biased region" description="Basic and acidic residues" evidence="1">
    <location>
        <begin position="376"/>
        <end position="425"/>
    </location>
</feature>
<protein>
    <submittedName>
        <fullName evidence="2">Uncharacterized protein</fullName>
    </submittedName>
</protein>
<gene>
    <name evidence="2" type="ORF">CCMP2556_LOCUS20795</name>
</gene>
<dbReference type="Proteomes" id="UP001642484">
    <property type="component" value="Unassembled WGS sequence"/>
</dbReference>
<feature type="region of interest" description="Disordered" evidence="1">
    <location>
        <begin position="595"/>
        <end position="627"/>
    </location>
</feature>
<feature type="compositionally biased region" description="Basic and acidic residues" evidence="1">
    <location>
        <begin position="471"/>
        <end position="483"/>
    </location>
</feature>
<accession>A0ABP0LEY5</accession>
<evidence type="ECO:0000313" key="2">
    <source>
        <dbReference type="EMBL" id="CAK9037725.1"/>
    </source>
</evidence>
<feature type="region of interest" description="Disordered" evidence="1">
    <location>
        <begin position="226"/>
        <end position="277"/>
    </location>
</feature>
<name>A0ABP0LEY5_9DINO</name>
<keyword evidence="3" id="KW-1185">Reference proteome</keyword>
<feature type="compositionally biased region" description="Basic and acidic residues" evidence="1">
    <location>
        <begin position="435"/>
        <end position="446"/>
    </location>
</feature>
<dbReference type="EMBL" id="CAXAMN010012225">
    <property type="protein sequence ID" value="CAK9037725.1"/>
    <property type="molecule type" value="Genomic_DNA"/>
</dbReference>